<organism evidence="2 3">
    <name type="scientific">Aminithiophilus ramosus</name>
    <dbReference type="NCBI Taxonomy" id="3029084"/>
    <lineage>
        <taxon>Bacteria</taxon>
        <taxon>Thermotogati</taxon>
        <taxon>Synergistota</taxon>
        <taxon>Synergistia</taxon>
        <taxon>Synergistales</taxon>
        <taxon>Aminithiophilaceae</taxon>
        <taxon>Aminithiophilus</taxon>
    </lineage>
</organism>
<dbReference type="PANTHER" id="PTHR42941">
    <property type="entry name" value="SLL1037 PROTEIN"/>
    <property type="match status" value="1"/>
</dbReference>
<feature type="chain" id="PRO_5040371318" evidence="1">
    <location>
        <begin position="25"/>
        <end position="320"/>
    </location>
</feature>
<dbReference type="RefSeq" id="WP_274372463.1">
    <property type="nucleotide sequence ID" value="NZ_CP072943.1"/>
</dbReference>
<accession>A0A9Q7AJY0</accession>
<dbReference type="EMBL" id="CP072943">
    <property type="protein sequence ID" value="QTX31312.1"/>
    <property type="molecule type" value="Genomic_DNA"/>
</dbReference>
<dbReference type="NCBIfam" id="TIGR02122">
    <property type="entry name" value="TRAP_TAXI"/>
    <property type="match status" value="1"/>
</dbReference>
<sequence length="320" mass="34461">MKKFTLLFAVALLALSAFAGSASAKTFLSIATGGTAGTYYPIGGGIADVVTRNAEDLQVTAETGNASAANLNLIGTHQIEIALVQNDVAFWAWKGENMFTAPFANVRAIASLYPEHVHLITLKKTGIKNFMDIKGKRVSVGAPGSGVEADVRSIFQVAGLKYEDMSTDFLDFNNTTSRFKDGQLDAGFVVAGYPVASIMDLATMHDIDLVSFDEEFLQKLEAQFPFFASDVIPAGTYKGIDSDVITPAVMAMVVCDGDLPEEVIYTFTKTLWEHIDELYKVHNKAQLITLDTALVGISVPVHPGAAKYYAEKGMAVPEVK</sequence>
<gene>
    <name evidence="2" type="ORF">KAR29_07890</name>
</gene>
<keyword evidence="3" id="KW-1185">Reference proteome</keyword>
<name>A0A9Q7AJY0_9BACT</name>
<dbReference type="Pfam" id="PF16868">
    <property type="entry name" value="NMT1_3"/>
    <property type="match status" value="1"/>
</dbReference>
<reference evidence="3" key="1">
    <citation type="submission" date="2021-04" db="EMBL/GenBank/DDBJ databases">
        <title>A novel Synergistetes isolate from a pyrite-forming mixed culture.</title>
        <authorList>
            <person name="Bunk B."/>
            <person name="Sproer C."/>
            <person name="Spring S."/>
            <person name="Pester M."/>
        </authorList>
    </citation>
    <scope>NUCLEOTIDE SEQUENCE [LARGE SCALE GENOMIC DNA]</scope>
    <source>
        <strain evidence="3">J.5.4.2-T.3.5.2</strain>
    </source>
</reference>
<dbReference type="PANTHER" id="PTHR42941:SF1">
    <property type="entry name" value="SLL1037 PROTEIN"/>
    <property type="match status" value="1"/>
</dbReference>
<dbReference type="Gene3D" id="3.40.190.10">
    <property type="entry name" value="Periplasmic binding protein-like II"/>
    <property type="match status" value="2"/>
</dbReference>
<evidence type="ECO:0000256" key="1">
    <source>
        <dbReference type="SAM" id="SignalP"/>
    </source>
</evidence>
<dbReference type="CDD" id="cd13567">
    <property type="entry name" value="PBP2_TtGluBP"/>
    <property type="match status" value="1"/>
</dbReference>
<dbReference type="SUPFAM" id="SSF53850">
    <property type="entry name" value="Periplasmic binding protein-like II"/>
    <property type="match status" value="1"/>
</dbReference>
<keyword evidence="1" id="KW-0732">Signal</keyword>
<dbReference type="KEGG" id="aram:KAR29_07890"/>
<feature type="signal peptide" evidence="1">
    <location>
        <begin position="1"/>
        <end position="24"/>
    </location>
</feature>
<dbReference type="InterPro" id="IPR011852">
    <property type="entry name" value="TRAP_TAXI"/>
</dbReference>
<dbReference type="AlphaFoldDB" id="A0A9Q7AJY0"/>
<evidence type="ECO:0000313" key="3">
    <source>
        <dbReference type="Proteomes" id="UP000671879"/>
    </source>
</evidence>
<evidence type="ECO:0000313" key="2">
    <source>
        <dbReference type="EMBL" id="QTX31312.1"/>
    </source>
</evidence>
<protein>
    <submittedName>
        <fullName evidence="2">TAXI family TRAP transporter solute-binding subunit</fullName>
    </submittedName>
</protein>
<dbReference type="Proteomes" id="UP000671879">
    <property type="component" value="Chromosome"/>
</dbReference>
<proteinExistence type="predicted"/>